<protein>
    <recommendedName>
        <fullName evidence="1">DNA-directed DNA polymerase</fullName>
        <ecNumber evidence="1">2.7.7.7</ecNumber>
    </recommendedName>
</protein>
<dbReference type="InterPro" id="IPR048466">
    <property type="entry name" value="DNA_pol3_delta-like_C"/>
</dbReference>
<dbReference type="InterPro" id="IPR027417">
    <property type="entry name" value="P-loop_NTPase"/>
</dbReference>
<dbReference type="Gene3D" id="1.10.8.60">
    <property type="match status" value="1"/>
</dbReference>
<dbReference type="Gene3D" id="3.40.50.300">
    <property type="entry name" value="P-loop containing nucleotide triphosphate hydrolases"/>
    <property type="match status" value="1"/>
</dbReference>
<dbReference type="GO" id="GO:0003677">
    <property type="term" value="F:DNA binding"/>
    <property type="evidence" value="ECO:0007669"/>
    <property type="project" value="InterPro"/>
</dbReference>
<feature type="domain" description="DNA polymerase III delta subunit-like C-terminal" evidence="8">
    <location>
        <begin position="208"/>
        <end position="325"/>
    </location>
</feature>
<dbReference type="Gene3D" id="1.20.272.10">
    <property type="match status" value="1"/>
</dbReference>
<organism evidence="9">
    <name type="scientific">Schlesneria paludicola</name>
    <dbReference type="NCBI Taxonomy" id="360056"/>
    <lineage>
        <taxon>Bacteria</taxon>
        <taxon>Pseudomonadati</taxon>
        <taxon>Planctomycetota</taxon>
        <taxon>Planctomycetia</taxon>
        <taxon>Planctomycetales</taxon>
        <taxon>Planctomycetaceae</taxon>
        <taxon>Schlesneria</taxon>
    </lineage>
</organism>
<dbReference type="AlphaFoldDB" id="A0A7C4QPU3"/>
<accession>A0A7C4QPU3</accession>
<evidence type="ECO:0000256" key="4">
    <source>
        <dbReference type="ARBA" id="ARBA00022705"/>
    </source>
</evidence>
<dbReference type="GO" id="GO:0006261">
    <property type="term" value="P:DNA-templated DNA replication"/>
    <property type="evidence" value="ECO:0007669"/>
    <property type="project" value="TreeGrafter"/>
</dbReference>
<dbReference type="SUPFAM" id="SSF48019">
    <property type="entry name" value="post-AAA+ oligomerization domain-like"/>
    <property type="match status" value="1"/>
</dbReference>
<dbReference type="NCBIfam" id="TIGR01128">
    <property type="entry name" value="holA"/>
    <property type="match status" value="1"/>
</dbReference>
<sequence>MHATEFLTAPVSPVPPVAVLLGSQRHLKRAALARLQSLVIGDDESSLTRFAGRETDLQTVTDELRTLPMWCDHRLVLVDEADEFVSKFRTGLEKYLAAPIRKSVLVLDVSAWPKTTRLAKQVSQTGLEIDCNELKGVALLKWLGDWARTGHNVVLHRDAAALLVELVGGDCGLLDQELAKLAAYAGARRQITCEDVRAMVGGWRTETTWAMTDAVRDGCVADALAALEQLLEAGEPPLKLLGGISFVFRKYAWATERARHVPLETALKEAGVFPQDQRAAAAYLRRIGREKAEQLLTALIAADTGLKGASRLPDRLQLEWLLLRLCGAVR</sequence>
<dbReference type="SUPFAM" id="SSF52540">
    <property type="entry name" value="P-loop containing nucleoside triphosphate hydrolases"/>
    <property type="match status" value="1"/>
</dbReference>
<name>A0A7C4QPU3_9PLAN</name>
<evidence type="ECO:0000256" key="6">
    <source>
        <dbReference type="ARBA" id="ARBA00034754"/>
    </source>
</evidence>
<dbReference type="EC" id="2.7.7.7" evidence="1"/>
<evidence type="ECO:0000256" key="2">
    <source>
        <dbReference type="ARBA" id="ARBA00022679"/>
    </source>
</evidence>
<reference evidence="9" key="1">
    <citation type="journal article" date="2020" name="mSystems">
        <title>Genome- and Community-Level Interaction Insights into Carbon Utilization and Element Cycling Functions of Hydrothermarchaeota in Hydrothermal Sediment.</title>
        <authorList>
            <person name="Zhou Z."/>
            <person name="Liu Y."/>
            <person name="Xu W."/>
            <person name="Pan J."/>
            <person name="Luo Z.H."/>
            <person name="Li M."/>
        </authorList>
    </citation>
    <scope>NUCLEOTIDE SEQUENCE [LARGE SCALE GENOMIC DNA]</scope>
    <source>
        <strain evidence="9">SpSt-508</strain>
    </source>
</reference>
<evidence type="ECO:0000313" key="9">
    <source>
        <dbReference type="EMBL" id="HGT38448.1"/>
    </source>
</evidence>
<comment type="similarity">
    <text evidence="6">Belongs to the DNA polymerase HolA subunit family.</text>
</comment>
<evidence type="ECO:0000256" key="7">
    <source>
        <dbReference type="ARBA" id="ARBA00049244"/>
    </source>
</evidence>
<gene>
    <name evidence="9" type="primary">holA</name>
    <name evidence="9" type="ORF">ENS64_04195</name>
</gene>
<dbReference type="EMBL" id="DSVQ01000009">
    <property type="protein sequence ID" value="HGT38448.1"/>
    <property type="molecule type" value="Genomic_DNA"/>
</dbReference>
<keyword evidence="3 9" id="KW-0548">Nucleotidyltransferase</keyword>
<dbReference type="GO" id="GO:0009360">
    <property type="term" value="C:DNA polymerase III complex"/>
    <property type="evidence" value="ECO:0007669"/>
    <property type="project" value="TreeGrafter"/>
</dbReference>
<dbReference type="InterPro" id="IPR005790">
    <property type="entry name" value="DNA_polIII_delta"/>
</dbReference>
<keyword evidence="5" id="KW-0239">DNA-directed DNA polymerase</keyword>
<evidence type="ECO:0000256" key="3">
    <source>
        <dbReference type="ARBA" id="ARBA00022695"/>
    </source>
</evidence>
<proteinExistence type="inferred from homology"/>
<keyword evidence="4" id="KW-0235">DNA replication</keyword>
<dbReference type="InterPro" id="IPR008921">
    <property type="entry name" value="DNA_pol3_clamp-load_cplx_C"/>
</dbReference>
<evidence type="ECO:0000256" key="5">
    <source>
        <dbReference type="ARBA" id="ARBA00022932"/>
    </source>
</evidence>
<dbReference type="GO" id="GO:0003887">
    <property type="term" value="F:DNA-directed DNA polymerase activity"/>
    <property type="evidence" value="ECO:0007669"/>
    <property type="project" value="UniProtKB-KW"/>
</dbReference>
<comment type="catalytic activity">
    <reaction evidence="7">
        <text>DNA(n) + a 2'-deoxyribonucleoside 5'-triphosphate = DNA(n+1) + diphosphate</text>
        <dbReference type="Rhea" id="RHEA:22508"/>
        <dbReference type="Rhea" id="RHEA-COMP:17339"/>
        <dbReference type="Rhea" id="RHEA-COMP:17340"/>
        <dbReference type="ChEBI" id="CHEBI:33019"/>
        <dbReference type="ChEBI" id="CHEBI:61560"/>
        <dbReference type="ChEBI" id="CHEBI:173112"/>
        <dbReference type="EC" id="2.7.7.7"/>
    </reaction>
</comment>
<dbReference type="Pfam" id="PF21694">
    <property type="entry name" value="DNA_pol3_delta_C"/>
    <property type="match status" value="1"/>
</dbReference>
<keyword evidence="2 9" id="KW-0808">Transferase</keyword>
<dbReference type="PANTHER" id="PTHR34388">
    <property type="entry name" value="DNA POLYMERASE III SUBUNIT DELTA"/>
    <property type="match status" value="1"/>
</dbReference>
<evidence type="ECO:0000259" key="8">
    <source>
        <dbReference type="Pfam" id="PF21694"/>
    </source>
</evidence>
<dbReference type="PANTHER" id="PTHR34388:SF1">
    <property type="entry name" value="DNA POLYMERASE III SUBUNIT DELTA"/>
    <property type="match status" value="1"/>
</dbReference>
<comment type="caution">
    <text evidence="9">The sequence shown here is derived from an EMBL/GenBank/DDBJ whole genome shotgun (WGS) entry which is preliminary data.</text>
</comment>
<evidence type="ECO:0000256" key="1">
    <source>
        <dbReference type="ARBA" id="ARBA00012417"/>
    </source>
</evidence>